<evidence type="ECO:0000256" key="1">
    <source>
        <dbReference type="SAM" id="Phobius"/>
    </source>
</evidence>
<accession>A0A6C0CTB6</accession>
<feature type="transmembrane region" description="Helical" evidence="1">
    <location>
        <begin position="73"/>
        <end position="92"/>
    </location>
</feature>
<dbReference type="AlphaFoldDB" id="A0A6C0CTB6"/>
<feature type="transmembrane region" description="Helical" evidence="1">
    <location>
        <begin position="12"/>
        <end position="29"/>
    </location>
</feature>
<feature type="transmembrane region" description="Helical" evidence="1">
    <location>
        <begin position="44"/>
        <end position="67"/>
    </location>
</feature>
<protein>
    <submittedName>
        <fullName evidence="2">Uncharacterized protein</fullName>
    </submittedName>
</protein>
<evidence type="ECO:0000313" key="2">
    <source>
        <dbReference type="EMBL" id="QHT07788.1"/>
    </source>
</evidence>
<keyword evidence="1" id="KW-0812">Transmembrane</keyword>
<keyword evidence="1" id="KW-0472">Membrane</keyword>
<sequence>MKFLKKLHPSTIVTIVAYAILLISVIIPCKDDPSSKKYTLNERLMFALIMLPSCIISVISVQCLISGKCNTLAWYNAILIMIWCLFVVMFCLKK</sequence>
<organism evidence="2">
    <name type="scientific">viral metagenome</name>
    <dbReference type="NCBI Taxonomy" id="1070528"/>
    <lineage>
        <taxon>unclassified sequences</taxon>
        <taxon>metagenomes</taxon>
        <taxon>organismal metagenomes</taxon>
    </lineage>
</organism>
<proteinExistence type="predicted"/>
<keyword evidence="1" id="KW-1133">Transmembrane helix</keyword>
<name>A0A6C0CTB6_9ZZZZ</name>
<reference evidence="2" key="1">
    <citation type="journal article" date="2020" name="Nature">
        <title>Giant virus diversity and host interactions through global metagenomics.</title>
        <authorList>
            <person name="Schulz F."/>
            <person name="Roux S."/>
            <person name="Paez-Espino D."/>
            <person name="Jungbluth S."/>
            <person name="Walsh D.A."/>
            <person name="Denef V.J."/>
            <person name="McMahon K.D."/>
            <person name="Konstantinidis K.T."/>
            <person name="Eloe-Fadrosh E.A."/>
            <person name="Kyrpides N.C."/>
            <person name="Woyke T."/>
        </authorList>
    </citation>
    <scope>NUCLEOTIDE SEQUENCE</scope>
    <source>
        <strain evidence="2">GVMAG-M-3300021964-36</strain>
    </source>
</reference>
<dbReference type="EMBL" id="MN739486">
    <property type="protein sequence ID" value="QHT07788.1"/>
    <property type="molecule type" value="Genomic_DNA"/>
</dbReference>